<keyword evidence="4 7" id="KW-1133">Transmembrane helix</keyword>
<comment type="similarity">
    <text evidence="6">Belongs to the ABC-4 integral membrane protein family.</text>
</comment>
<organism evidence="10 11">
    <name type="scientific">Candidatus Magnetoglobus multicellularis str. Araruama</name>
    <dbReference type="NCBI Taxonomy" id="890399"/>
    <lineage>
        <taxon>Bacteria</taxon>
        <taxon>Pseudomonadati</taxon>
        <taxon>Thermodesulfobacteriota</taxon>
        <taxon>Desulfobacteria</taxon>
        <taxon>Desulfobacterales</taxon>
        <taxon>Desulfobacteraceae</taxon>
        <taxon>Candidatus Magnetoglobus</taxon>
    </lineage>
</organism>
<dbReference type="EMBL" id="ATBP01001174">
    <property type="protein sequence ID" value="ETR67878.1"/>
    <property type="molecule type" value="Genomic_DNA"/>
</dbReference>
<dbReference type="PANTHER" id="PTHR30572:SF4">
    <property type="entry name" value="ABC TRANSPORTER PERMEASE YTRF"/>
    <property type="match status" value="1"/>
</dbReference>
<dbReference type="GO" id="GO:0022857">
    <property type="term" value="F:transmembrane transporter activity"/>
    <property type="evidence" value="ECO:0007669"/>
    <property type="project" value="TreeGrafter"/>
</dbReference>
<dbReference type="InterPro" id="IPR003838">
    <property type="entry name" value="ABC3_permease_C"/>
</dbReference>
<evidence type="ECO:0000256" key="6">
    <source>
        <dbReference type="ARBA" id="ARBA00038076"/>
    </source>
</evidence>
<keyword evidence="2" id="KW-1003">Cell membrane</keyword>
<dbReference type="Proteomes" id="UP000189670">
    <property type="component" value="Unassembled WGS sequence"/>
</dbReference>
<feature type="transmembrane region" description="Helical" evidence="7">
    <location>
        <begin position="386"/>
        <end position="405"/>
    </location>
</feature>
<feature type="transmembrane region" description="Helical" evidence="7">
    <location>
        <begin position="32"/>
        <end position="52"/>
    </location>
</feature>
<evidence type="ECO:0000313" key="10">
    <source>
        <dbReference type="EMBL" id="ETR67878.1"/>
    </source>
</evidence>
<reference evidence="11" key="1">
    <citation type="submission" date="2012-11" db="EMBL/GenBank/DDBJ databases">
        <authorList>
            <person name="Lucero-Rivera Y.E."/>
            <person name="Tovar-Ramirez D."/>
        </authorList>
    </citation>
    <scope>NUCLEOTIDE SEQUENCE [LARGE SCALE GENOMIC DNA]</scope>
    <source>
        <strain evidence="11">Araruama</strain>
    </source>
</reference>
<feature type="transmembrane region" description="Helical" evidence="7">
    <location>
        <begin position="341"/>
        <end position="365"/>
    </location>
</feature>
<keyword evidence="3 7" id="KW-0812">Transmembrane</keyword>
<protein>
    <submittedName>
        <fullName evidence="10">Export ABC transporter permease</fullName>
    </submittedName>
</protein>
<accession>A0A1V1NZ92</accession>
<comment type="caution">
    <text evidence="10">The sequence shown here is derived from an EMBL/GenBank/DDBJ whole genome shotgun (WGS) entry which is preliminary data.</text>
</comment>
<comment type="subcellular location">
    <subcellularLocation>
        <location evidence="1">Cell membrane</location>
        <topology evidence="1">Multi-pass membrane protein</topology>
    </subcellularLocation>
</comment>
<proteinExistence type="inferred from homology"/>
<dbReference type="InterPro" id="IPR025857">
    <property type="entry name" value="MacB_PCD"/>
</dbReference>
<name>A0A1V1NZ92_9BACT</name>
<evidence type="ECO:0000259" key="8">
    <source>
        <dbReference type="Pfam" id="PF02687"/>
    </source>
</evidence>
<dbReference type="Pfam" id="PF12704">
    <property type="entry name" value="MacB_PCD"/>
    <property type="match status" value="1"/>
</dbReference>
<dbReference type="AlphaFoldDB" id="A0A1V1NZ92"/>
<gene>
    <name evidence="10" type="ORF">OMM_11116</name>
</gene>
<feature type="domain" description="MacB-like periplasmic core" evidence="9">
    <location>
        <begin position="31"/>
        <end position="259"/>
    </location>
</feature>
<feature type="transmembrane region" description="Helical" evidence="7">
    <location>
        <begin position="296"/>
        <end position="321"/>
    </location>
</feature>
<keyword evidence="5 7" id="KW-0472">Membrane</keyword>
<evidence type="ECO:0000256" key="7">
    <source>
        <dbReference type="SAM" id="Phobius"/>
    </source>
</evidence>
<evidence type="ECO:0000256" key="2">
    <source>
        <dbReference type="ARBA" id="ARBA00022475"/>
    </source>
</evidence>
<evidence type="ECO:0000259" key="9">
    <source>
        <dbReference type="Pfam" id="PF12704"/>
    </source>
</evidence>
<evidence type="ECO:0000256" key="4">
    <source>
        <dbReference type="ARBA" id="ARBA00022989"/>
    </source>
</evidence>
<sequence>MKNKYDKEECMKIWDAFIAALHSLRSNTMRSVLTTLGIMIGVGAVIIMVSVGNGTKAEVNAMIDKLGANIMIVRPGRNFGKGVSGGAGSLPTLTEEDAWAIQNEISTVMMVSPTVRGSAQLIAGNLNWSTTVNGITNEYFSVREWGLADGRIFDSYEIERASKVAILGMTVAKSLYPDQDPVGQSLRINRVPFTVIGILSPKGDSGPGGDQDDAVMLPITTAKKRVLGGRKLAGNLVGNIYVKAKSAELVSRTEELVEELLRERHKIAPNQADDFEIRNMAEFMNARANSSRAMSFLLMAVASISLIVGGIGIMNIMLVSVTERTREIGLRMAVGATGKDIMSQFLIESIVLSLIGGSIGVVLGLTGSIAMNTYSNWKAIIDPDSVLLAFSFSAAVGIFFGYYPAHKASLLDPIEALRHE</sequence>
<dbReference type="GO" id="GO:0005886">
    <property type="term" value="C:plasma membrane"/>
    <property type="evidence" value="ECO:0007669"/>
    <property type="project" value="UniProtKB-SubCell"/>
</dbReference>
<dbReference type="PANTHER" id="PTHR30572">
    <property type="entry name" value="MEMBRANE COMPONENT OF TRANSPORTER-RELATED"/>
    <property type="match status" value="1"/>
</dbReference>
<evidence type="ECO:0000256" key="1">
    <source>
        <dbReference type="ARBA" id="ARBA00004651"/>
    </source>
</evidence>
<evidence type="ECO:0000256" key="5">
    <source>
        <dbReference type="ARBA" id="ARBA00023136"/>
    </source>
</evidence>
<evidence type="ECO:0000313" key="11">
    <source>
        <dbReference type="Proteomes" id="UP000189670"/>
    </source>
</evidence>
<evidence type="ECO:0000256" key="3">
    <source>
        <dbReference type="ARBA" id="ARBA00022692"/>
    </source>
</evidence>
<dbReference type="Pfam" id="PF02687">
    <property type="entry name" value="FtsX"/>
    <property type="match status" value="1"/>
</dbReference>
<dbReference type="InterPro" id="IPR050250">
    <property type="entry name" value="Macrolide_Exporter_MacB"/>
</dbReference>
<feature type="domain" description="ABC3 transporter permease C-terminal" evidence="8">
    <location>
        <begin position="300"/>
        <end position="409"/>
    </location>
</feature>